<keyword evidence="2" id="KW-1185">Reference proteome</keyword>
<dbReference type="InterPro" id="IPR050228">
    <property type="entry name" value="Carboxylesterase_BioH"/>
</dbReference>
<protein>
    <recommendedName>
        <fullName evidence="3">AB hydrolase-1 domain-containing protein</fullName>
    </recommendedName>
</protein>
<dbReference type="CDD" id="cd12809">
    <property type="entry name" value="Esterase_713_like-2"/>
    <property type="match status" value="1"/>
</dbReference>
<evidence type="ECO:0000313" key="2">
    <source>
        <dbReference type="Proteomes" id="UP001296104"/>
    </source>
</evidence>
<dbReference type="Gene3D" id="3.40.50.1820">
    <property type="entry name" value="alpha/beta hydrolase"/>
    <property type="match status" value="1"/>
</dbReference>
<name>A0AAI8Z4V1_9PEZI</name>
<dbReference type="InterPro" id="IPR029058">
    <property type="entry name" value="AB_hydrolase_fold"/>
</dbReference>
<dbReference type="Proteomes" id="UP001296104">
    <property type="component" value="Unassembled WGS sequence"/>
</dbReference>
<comment type="caution">
    <text evidence="1">The sequence shown here is derived from an EMBL/GenBank/DDBJ whole genome shotgun (WGS) entry which is preliminary data.</text>
</comment>
<dbReference type="PANTHER" id="PTHR43194:SF4">
    <property type="entry name" value="AB HYDROLASE-1 DOMAIN-CONTAINING PROTEIN"/>
    <property type="match status" value="1"/>
</dbReference>
<evidence type="ECO:0008006" key="3">
    <source>
        <dbReference type="Google" id="ProtNLM"/>
    </source>
</evidence>
<sequence>MLSKMAAESEGQGVETDRTYFYVGGHYVNATLPSSNTTSQYMTGQIYVEHLVPELHLSQATRAPIVFITGNGQSGTNFLNTPDGREGWASYFLRQGHPVYITDMAQRGRSPYIPGGETFTAFSTGTVESQFTASQDVRPLPYPQASLHTQWPGTGHVGDPIFDAFYASQVPALSNETLQAELNNASYSALVDKIGEPVIVVTHSQSGPFGWQLADSRPHLIRALVAIEPQGPPFQNWAGPPFAAGFSSTGGSRRFGVTNLPLHYEPSIGGDGSELMTETVLAANANVSACTLQVEPAKKLVNIAQVPILMLTAEASYHRVYDHCTVKYLEQAGVGVDYVQLGDVGIHGNSHFAFLEKNNLEIVDQVVRPWMDKFGTTHVTC</sequence>
<reference evidence="1" key="1">
    <citation type="submission" date="2023-11" db="EMBL/GenBank/DDBJ databases">
        <authorList>
            <person name="Alioto T."/>
            <person name="Alioto T."/>
            <person name="Gomez Garrido J."/>
        </authorList>
    </citation>
    <scope>NUCLEOTIDE SEQUENCE</scope>
</reference>
<dbReference type="PANTHER" id="PTHR43194">
    <property type="entry name" value="HYDROLASE ALPHA/BETA FOLD FAMILY"/>
    <property type="match status" value="1"/>
</dbReference>
<dbReference type="AlphaFoldDB" id="A0AAI8Z4V1"/>
<dbReference type="EMBL" id="CAVMBE010000064">
    <property type="protein sequence ID" value="CAK4032506.1"/>
    <property type="molecule type" value="Genomic_DNA"/>
</dbReference>
<dbReference type="SUPFAM" id="SSF53474">
    <property type="entry name" value="alpha/beta-Hydrolases"/>
    <property type="match status" value="1"/>
</dbReference>
<gene>
    <name evidence="1" type="ORF">LECACI_7A007664</name>
</gene>
<accession>A0AAI8Z4V1</accession>
<organism evidence="1 2">
    <name type="scientific">Lecanosticta acicola</name>
    <dbReference type="NCBI Taxonomy" id="111012"/>
    <lineage>
        <taxon>Eukaryota</taxon>
        <taxon>Fungi</taxon>
        <taxon>Dikarya</taxon>
        <taxon>Ascomycota</taxon>
        <taxon>Pezizomycotina</taxon>
        <taxon>Dothideomycetes</taxon>
        <taxon>Dothideomycetidae</taxon>
        <taxon>Mycosphaerellales</taxon>
        <taxon>Mycosphaerellaceae</taxon>
        <taxon>Lecanosticta</taxon>
    </lineage>
</organism>
<proteinExistence type="predicted"/>
<evidence type="ECO:0000313" key="1">
    <source>
        <dbReference type="EMBL" id="CAK4032506.1"/>
    </source>
</evidence>